<dbReference type="AlphaFoldDB" id="D3BK86"/>
<dbReference type="Pfam" id="PF01237">
    <property type="entry name" value="Oxysterol_BP"/>
    <property type="match status" value="1"/>
</dbReference>
<dbReference type="OMA" id="RPSNCNE"/>
<dbReference type="FunFam" id="2.40.160.120:FF:000001">
    <property type="entry name" value="Oxysterol-binding protein"/>
    <property type="match status" value="1"/>
</dbReference>
<dbReference type="Gene3D" id="2.40.160.120">
    <property type="match status" value="1"/>
</dbReference>
<accession>D3BK86</accession>
<dbReference type="PANTHER" id="PTHR10972">
    <property type="entry name" value="OXYSTEROL-BINDING PROTEIN-RELATED"/>
    <property type="match status" value="1"/>
</dbReference>
<dbReference type="GO" id="GO:0016020">
    <property type="term" value="C:membrane"/>
    <property type="evidence" value="ECO:0007669"/>
    <property type="project" value="TreeGrafter"/>
</dbReference>
<dbReference type="FunCoup" id="D3BK86">
    <property type="interactions" value="60"/>
</dbReference>
<proteinExistence type="inferred from homology"/>
<feature type="coiled-coil region" evidence="2">
    <location>
        <begin position="344"/>
        <end position="372"/>
    </location>
</feature>
<protein>
    <submittedName>
        <fullName evidence="4">Oxysterol binding family protein</fullName>
    </submittedName>
</protein>
<name>D3BK86_HETP5</name>
<dbReference type="InterPro" id="IPR037239">
    <property type="entry name" value="OSBP_sf"/>
</dbReference>
<evidence type="ECO:0000256" key="2">
    <source>
        <dbReference type="SAM" id="Coils"/>
    </source>
</evidence>
<dbReference type="GO" id="GO:0005829">
    <property type="term" value="C:cytosol"/>
    <property type="evidence" value="ECO:0007669"/>
    <property type="project" value="TreeGrafter"/>
</dbReference>
<dbReference type="SUPFAM" id="SSF144000">
    <property type="entry name" value="Oxysterol-binding protein-like"/>
    <property type="match status" value="1"/>
</dbReference>
<feature type="compositionally biased region" description="Polar residues" evidence="3">
    <location>
        <begin position="423"/>
        <end position="438"/>
    </location>
</feature>
<feature type="compositionally biased region" description="Low complexity" evidence="3">
    <location>
        <begin position="439"/>
        <end position="450"/>
    </location>
</feature>
<evidence type="ECO:0000313" key="5">
    <source>
        <dbReference type="Proteomes" id="UP000001396"/>
    </source>
</evidence>
<feature type="compositionally biased region" description="Basic residues" evidence="3">
    <location>
        <begin position="1"/>
        <end position="10"/>
    </location>
</feature>
<feature type="region of interest" description="Disordered" evidence="3">
    <location>
        <begin position="423"/>
        <end position="477"/>
    </location>
</feature>
<evidence type="ECO:0000313" key="4">
    <source>
        <dbReference type="EMBL" id="EFA78316.1"/>
    </source>
</evidence>
<dbReference type="Proteomes" id="UP000001396">
    <property type="component" value="Unassembled WGS sequence"/>
</dbReference>
<dbReference type="RefSeq" id="XP_020430441.1">
    <property type="nucleotide sequence ID" value="XM_020579766.1"/>
</dbReference>
<organism evidence="4 5">
    <name type="scientific">Heterostelium pallidum (strain ATCC 26659 / Pp 5 / PN500)</name>
    <name type="common">Cellular slime mold</name>
    <name type="synonym">Polysphondylium pallidum</name>
    <dbReference type="NCBI Taxonomy" id="670386"/>
    <lineage>
        <taxon>Eukaryota</taxon>
        <taxon>Amoebozoa</taxon>
        <taxon>Evosea</taxon>
        <taxon>Eumycetozoa</taxon>
        <taxon>Dictyostelia</taxon>
        <taxon>Acytosteliales</taxon>
        <taxon>Acytosteliaceae</taxon>
        <taxon>Heterostelium</taxon>
    </lineage>
</organism>
<gene>
    <name evidence="4" type="primary">osbK</name>
    <name evidence="4" type="ORF">PPL_08967</name>
</gene>
<dbReference type="InterPro" id="IPR000648">
    <property type="entry name" value="Oxysterol-bd"/>
</dbReference>
<reference evidence="4 5" key="1">
    <citation type="journal article" date="2011" name="Genome Res.">
        <title>Phylogeny-wide analysis of social amoeba genomes highlights ancient origins for complex intercellular communication.</title>
        <authorList>
            <person name="Heidel A.J."/>
            <person name="Lawal H.M."/>
            <person name="Felder M."/>
            <person name="Schilde C."/>
            <person name="Helps N.R."/>
            <person name="Tunggal B."/>
            <person name="Rivero F."/>
            <person name="John U."/>
            <person name="Schleicher M."/>
            <person name="Eichinger L."/>
            <person name="Platzer M."/>
            <person name="Noegel A.A."/>
            <person name="Schaap P."/>
            <person name="Gloeckner G."/>
        </authorList>
    </citation>
    <scope>NUCLEOTIDE SEQUENCE [LARGE SCALE GENOMIC DNA]</scope>
    <source>
        <strain evidence="5">ATCC 26659 / Pp 5 / PN500</strain>
    </source>
</reference>
<keyword evidence="5" id="KW-1185">Reference proteome</keyword>
<feature type="region of interest" description="Disordered" evidence="3">
    <location>
        <begin position="1"/>
        <end position="48"/>
    </location>
</feature>
<comment type="similarity">
    <text evidence="1">Belongs to the OSBP family.</text>
</comment>
<feature type="compositionally biased region" description="Basic and acidic residues" evidence="3">
    <location>
        <begin position="28"/>
        <end position="48"/>
    </location>
</feature>
<evidence type="ECO:0000256" key="1">
    <source>
        <dbReference type="ARBA" id="ARBA00008842"/>
    </source>
</evidence>
<dbReference type="InParanoid" id="D3BK86"/>
<comment type="caution">
    <text evidence="4">The sequence shown here is derived from an EMBL/GenBank/DDBJ whole genome shotgun (WGS) entry which is preliminary data.</text>
</comment>
<keyword evidence="2" id="KW-0175">Coiled coil</keyword>
<dbReference type="PANTHER" id="PTHR10972:SF202">
    <property type="entry name" value="OXYSTEROL-BINDING PROTEIN 11"/>
    <property type="match status" value="1"/>
</dbReference>
<dbReference type="GO" id="GO:0120009">
    <property type="term" value="P:intermembrane lipid transfer"/>
    <property type="evidence" value="ECO:0007669"/>
    <property type="project" value="UniProtKB-ARBA"/>
</dbReference>
<sequence length="477" mass="55093">MSFIKRKLGKKDKGGESEAPMTEAQNDEVFKNIDFGKEGEGNEPPEDKKKLWSKVSGLIGKDTMSLVSLPVYFFEPLTVLESQVEPLRFVHFIEKACTLENSMDRMVYITAFNISLFSSYVRTAKPFNPLLGETYEYIPKSGNYRTFCEQVSHHPPIGVAETSSDKFNLQQESWITTKFWGNSVDIFSIGNNHLYLNDFGDHYTWKVPQSCCHNIIIGKMWIEHHGQMTITNHKTGEKAVLNFQKSGWFDGTTRKVNGEIFDSNGRKRFLVSGRWNEYIVITKLDDHGVKFDEFTIWKAENDPAVANNKWKLGTFLQSLNEMTPEYEKILPPTDSRLRSDRRYLEMQENKIANKEKNRIEEKEREKRRERERTGQVWTPRYFKKVDDPVFGYRWLFNGEYWKERNERIRAFESQNNISSKLSSMSLTDESISTPDTATSGFSSISSNDGSMASDGFKGERKITYTTTNTNTAGHSSH</sequence>
<dbReference type="Gene3D" id="3.30.70.3490">
    <property type="match status" value="1"/>
</dbReference>
<evidence type="ECO:0000256" key="3">
    <source>
        <dbReference type="SAM" id="MobiDB-lite"/>
    </source>
</evidence>
<dbReference type="GO" id="GO:0032934">
    <property type="term" value="F:sterol binding"/>
    <property type="evidence" value="ECO:0007669"/>
    <property type="project" value="TreeGrafter"/>
</dbReference>
<dbReference type="EMBL" id="ADBJ01000038">
    <property type="protein sequence ID" value="EFA78316.1"/>
    <property type="molecule type" value="Genomic_DNA"/>
</dbReference>
<dbReference type="STRING" id="670386.D3BK86"/>
<dbReference type="GeneID" id="31364443"/>